<feature type="region of interest" description="Disordered" evidence="1">
    <location>
        <begin position="1"/>
        <end position="41"/>
    </location>
</feature>
<keyword evidence="3" id="KW-1185">Reference proteome</keyword>
<evidence type="ECO:0000313" key="3">
    <source>
        <dbReference type="Proteomes" id="UP001161389"/>
    </source>
</evidence>
<evidence type="ECO:0008006" key="4">
    <source>
        <dbReference type="Google" id="ProtNLM"/>
    </source>
</evidence>
<accession>A0AA37SAS9</accession>
<sequence>MTSSDSADKSVKPAKLTESVEHKLKASAKVSKDKNKKNTSLRLDKKTLKALKMVAIEQETSVQKLIEGLIEDFLNNRAQ</sequence>
<dbReference type="InterPro" id="IPR010985">
    <property type="entry name" value="Ribbon_hlx_hlx"/>
</dbReference>
<reference evidence="2" key="1">
    <citation type="journal article" date="2014" name="Int. J. Syst. Evol. Microbiol.">
        <title>Complete genome sequence of Corynebacterium casei LMG S-19264T (=DSM 44701T), isolated from a smear-ripened cheese.</title>
        <authorList>
            <consortium name="US DOE Joint Genome Institute (JGI-PGF)"/>
            <person name="Walter F."/>
            <person name="Albersmeier A."/>
            <person name="Kalinowski J."/>
            <person name="Ruckert C."/>
        </authorList>
    </citation>
    <scope>NUCLEOTIDE SEQUENCE</scope>
    <source>
        <strain evidence="2">NBRC 110071</strain>
    </source>
</reference>
<proteinExistence type="predicted"/>
<comment type="caution">
    <text evidence="2">The sequence shown here is derived from an EMBL/GenBank/DDBJ whole genome shotgun (WGS) entry which is preliminary data.</text>
</comment>
<dbReference type="SUPFAM" id="SSF47598">
    <property type="entry name" value="Ribbon-helix-helix"/>
    <property type="match status" value="1"/>
</dbReference>
<dbReference type="Proteomes" id="UP001161389">
    <property type="component" value="Unassembled WGS sequence"/>
</dbReference>
<reference evidence="2" key="2">
    <citation type="submission" date="2023-01" db="EMBL/GenBank/DDBJ databases">
        <title>Draft genome sequence of Litoribrevibacter albus strain NBRC 110071.</title>
        <authorList>
            <person name="Sun Q."/>
            <person name="Mori K."/>
        </authorList>
    </citation>
    <scope>NUCLEOTIDE SEQUENCE</scope>
    <source>
        <strain evidence="2">NBRC 110071</strain>
    </source>
</reference>
<name>A0AA37SAS9_9GAMM</name>
<organism evidence="2 3">
    <name type="scientific">Litoribrevibacter albus</name>
    <dbReference type="NCBI Taxonomy" id="1473156"/>
    <lineage>
        <taxon>Bacteria</taxon>
        <taxon>Pseudomonadati</taxon>
        <taxon>Pseudomonadota</taxon>
        <taxon>Gammaproteobacteria</taxon>
        <taxon>Oceanospirillales</taxon>
        <taxon>Oceanospirillaceae</taxon>
        <taxon>Litoribrevibacter</taxon>
    </lineage>
</organism>
<gene>
    <name evidence="2" type="ORF">GCM10007876_29610</name>
</gene>
<protein>
    <recommendedName>
        <fullName evidence="4">Ribbon-helix-helix protein, CopG family</fullName>
    </recommendedName>
</protein>
<feature type="compositionally biased region" description="Basic and acidic residues" evidence="1">
    <location>
        <begin position="1"/>
        <end position="11"/>
    </location>
</feature>
<evidence type="ECO:0000256" key="1">
    <source>
        <dbReference type="SAM" id="MobiDB-lite"/>
    </source>
</evidence>
<dbReference type="EMBL" id="BSNM01000016">
    <property type="protein sequence ID" value="GLQ32482.1"/>
    <property type="molecule type" value="Genomic_DNA"/>
</dbReference>
<evidence type="ECO:0000313" key="2">
    <source>
        <dbReference type="EMBL" id="GLQ32482.1"/>
    </source>
</evidence>
<dbReference type="Gene3D" id="1.10.1220.10">
    <property type="entry name" value="Met repressor-like"/>
    <property type="match status" value="1"/>
</dbReference>
<dbReference type="AlphaFoldDB" id="A0AA37SAS9"/>
<dbReference type="GO" id="GO:0006355">
    <property type="term" value="P:regulation of DNA-templated transcription"/>
    <property type="evidence" value="ECO:0007669"/>
    <property type="project" value="InterPro"/>
</dbReference>
<dbReference type="RefSeq" id="WP_284382490.1">
    <property type="nucleotide sequence ID" value="NZ_BSNM01000016.1"/>
</dbReference>
<dbReference type="InterPro" id="IPR013321">
    <property type="entry name" value="Arc_rbn_hlx_hlx"/>
</dbReference>